<evidence type="ECO:0000256" key="2">
    <source>
        <dbReference type="SAM" id="SignalP"/>
    </source>
</evidence>
<evidence type="ECO:0000313" key="3">
    <source>
        <dbReference type="EMBL" id="GAO28894.1"/>
    </source>
</evidence>
<feature type="chain" id="PRO_5002428494" evidence="2">
    <location>
        <begin position="40"/>
        <end position="300"/>
    </location>
</feature>
<name>A0A0E9LUH7_9BACT</name>
<feature type="signal peptide" evidence="2">
    <location>
        <begin position="1"/>
        <end position="39"/>
    </location>
</feature>
<keyword evidence="2" id="KW-0732">Signal</keyword>
<keyword evidence="4" id="KW-1185">Reference proteome</keyword>
<evidence type="ECO:0000313" key="4">
    <source>
        <dbReference type="Proteomes" id="UP000032900"/>
    </source>
</evidence>
<dbReference type="EMBL" id="BAZW01000005">
    <property type="protein sequence ID" value="GAO28894.1"/>
    <property type="molecule type" value="Genomic_DNA"/>
</dbReference>
<proteinExistence type="predicted"/>
<accession>A0A0E9LUH7</accession>
<feature type="compositionally biased region" description="Basic and acidic residues" evidence="1">
    <location>
        <begin position="255"/>
        <end position="265"/>
    </location>
</feature>
<dbReference type="AlphaFoldDB" id="A0A0E9LUH7"/>
<sequence length="300" mass="34142">MNNMDHFFNNTKSMKSARKILTLFATTMTLAASSFNVSAQDISVSQEEMVVEYYAIPSPDEILSYIHNNEIGYTRSLLTDPTKSNLYQTSTDRLLSFGFYMADMAYSASFEQSGTALRYFEVTETIGKNINLFPPEIQNIGERLMNNMNRMDSINEIYDELYLLVIANLHDTDRFGEYALISAGGFIESMYLALNSNGSKIKEDEFGMRVWDQKMILDQLNNMFNKYLNETQKKQLLGDFEGLNAAFSEYSTSEASERTSEKRSDGAVVIGSNSTEPSTSNPIDKIHKEVNKLRDKWVKK</sequence>
<protein>
    <submittedName>
        <fullName evidence="3">Uncharacterized protein</fullName>
    </submittedName>
</protein>
<organism evidence="3 4">
    <name type="scientific">Geofilum rubicundum JCM 15548</name>
    <dbReference type="NCBI Taxonomy" id="1236989"/>
    <lineage>
        <taxon>Bacteria</taxon>
        <taxon>Pseudomonadati</taxon>
        <taxon>Bacteroidota</taxon>
        <taxon>Bacteroidia</taxon>
        <taxon>Marinilabiliales</taxon>
        <taxon>Marinilabiliaceae</taxon>
        <taxon>Geofilum</taxon>
    </lineage>
</organism>
<comment type="caution">
    <text evidence="3">The sequence shown here is derived from an EMBL/GenBank/DDBJ whole genome shotgun (WGS) entry which is preliminary data.</text>
</comment>
<evidence type="ECO:0000256" key="1">
    <source>
        <dbReference type="SAM" id="MobiDB-lite"/>
    </source>
</evidence>
<gene>
    <name evidence="3" type="ORF">JCM15548_11033</name>
</gene>
<dbReference type="Proteomes" id="UP000032900">
    <property type="component" value="Unassembled WGS sequence"/>
</dbReference>
<feature type="compositionally biased region" description="Polar residues" evidence="1">
    <location>
        <begin position="271"/>
        <end position="282"/>
    </location>
</feature>
<dbReference type="STRING" id="1236989.JCM15548_11033"/>
<feature type="region of interest" description="Disordered" evidence="1">
    <location>
        <begin position="254"/>
        <end position="286"/>
    </location>
</feature>
<reference evidence="3 4" key="1">
    <citation type="journal article" date="2015" name="Microbes Environ.">
        <title>Distribution and evolution of nitrogen fixation genes in the phylum bacteroidetes.</title>
        <authorList>
            <person name="Inoue J."/>
            <person name="Oshima K."/>
            <person name="Suda W."/>
            <person name="Sakamoto M."/>
            <person name="Iino T."/>
            <person name="Noda S."/>
            <person name="Hongoh Y."/>
            <person name="Hattori M."/>
            <person name="Ohkuma M."/>
        </authorList>
    </citation>
    <scope>NUCLEOTIDE SEQUENCE [LARGE SCALE GENOMIC DNA]</scope>
    <source>
        <strain evidence="3">JCM 15548</strain>
    </source>
</reference>